<sequence>MAENEVTIEAETEEGLAIGRPDNPEAAVEADKPVYSDEERDEYARFGATPPPEAGSFGATLESDKSEEAKEEKKPEPKKSSTPSTSSAPSTPTSPSSPKA</sequence>
<reference evidence="2 3" key="1">
    <citation type="submission" date="2019-02" db="EMBL/GenBank/DDBJ databases">
        <authorList>
            <person name="Bowman J.M."/>
            <person name="Klyczek K."/>
            <person name="Garlena R.A."/>
            <person name="Russell D.A."/>
            <person name="Pope W.H."/>
            <person name="Jacobs-Sera D."/>
            <person name="Hatfull G.F."/>
        </authorList>
    </citation>
    <scope>NUCLEOTIDE SEQUENCE [LARGE SCALE GENOMIC DNA]</scope>
</reference>
<feature type="compositionally biased region" description="Acidic residues" evidence="1">
    <location>
        <begin position="1"/>
        <end position="14"/>
    </location>
</feature>
<evidence type="ECO:0000313" key="2">
    <source>
        <dbReference type="EMBL" id="QBP30294.1"/>
    </source>
</evidence>
<dbReference type="EMBL" id="MK494106">
    <property type="protein sequence ID" value="QBP30294.1"/>
    <property type="molecule type" value="Genomic_DNA"/>
</dbReference>
<accession>A0A482JC79</accession>
<feature type="region of interest" description="Disordered" evidence="1">
    <location>
        <begin position="1"/>
        <end position="100"/>
    </location>
</feature>
<organism evidence="2 3">
    <name type="scientific">Gordonia phage Jormungandr</name>
    <dbReference type="NCBI Taxonomy" id="2517931"/>
    <lineage>
        <taxon>Viruses</taxon>
        <taxon>Duplodnaviria</taxon>
        <taxon>Heunggongvirae</taxon>
        <taxon>Uroviricota</taxon>
        <taxon>Caudoviricetes</taxon>
        <taxon>Woesvirus</taxon>
        <taxon>Woesvirus woes</taxon>
    </lineage>
</organism>
<evidence type="ECO:0000313" key="3">
    <source>
        <dbReference type="Proteomes" id="UP000295609"/>
    </source>
</evidence>
<feature type="compositionally biased region" description="Low complexity" evidence="1">
    <location>
        <begin position="80"/>
        <end position="100"/>
    </location>
</feature>
<name>A0A482JC79_9CAUD</name>
<proteinExistence type="predicted"/>
<feature type="compositionally biased region" description="Basic and acidic residues" evidence="1">
    <location>
        <begin position="62"/>
        <end position="79"/>
    </location>
</feature>
<gene>
    <name evidence="2" type="primary">15</name>
    <name evidence="2" type="ORF">SEA_JORMUNGANDR_15</name>
</gene>
<protein>
    <submittedName>
        <fullName evidence="2">Uncharacterized protein</fullName>
    </submittedName>
</protein>
<dbReference type="Proteomes" id="UP000295609">
    <property type="component" value="Segment"/>
</dbReference>
<evidence type="ECO:0000256" key="1">
    <source>
        <dbReference type="SAM" id="MobiDB-lite"/>
    </source>
</evidence>